<organism evidence="2 3">
    <name type="scientific">Candidatus Gottesmanbacteria bacterium CG1_02_37_22</name>
    <dbReference type="NCBI Taxonomy" id="1805209"/>
    <lineage>
        <taxon>Bacteria</taxon>
        <taxon>Candidatus Gottesmaniibacteriota</taxon>
    </lineage>
</organism>
<gene>
    <name evidence="2" type="ORF">AUJ73_01350</name>
</gene>
<evidence type="ECO:0000313" key="2">
    <source>
        <dbReference type="EMBL" id="OIO15106.1"/>
    </source>
</evidence>
<dbReference type="PANTHER" id="PTHR42983:SF1">
    <property type="entry name" value="IRON-MOLYBDENUM PROTEIN"/>
    <property type="match status" value="1"/>
</dbReference>
<dbReference type="InterPro" id="IPR003731">
    <property type="entry name" value="Di-Nase_FeMo-co_biosynth"/>
</dbReference>
<evidence type="ECO:0000313" key="3">
    <source>
        <dbReference type="Proteomes" id="UP000183120"/>
    </source>
</evidence>
<reference evidence="2 3" key="1">
    <citation type="journal article" date="2016" name="Environ. Microbiol.">
        <title>Genomic resolution of a cold subsurface aquifer community provides metabolic insights for novel microbes adapted to high CO concentrations.</title>
        <authorList>
            <person name="Probst A.J."/>
            <person name="Castelle C.J."/>
            <person name="Singh A."/>
            <person name="Brown C.T."/>
            <person name="Anantharaman K."/>
            <person name="Sharon I."/>
            <person name="Hug L.A."/>
            <person name="Burstein D."/>
            <person name="Emerson J.B."/>
            <person name="Thomas B.C."/>
            <person name="Banfield J.F."/>
        </authorList>
    </citation>
    <scope>NUCLEOTIDE SEQUENCE [LARGE SCALE GENOMIC DNA]</scope>
    <source>
        <strain evidence="2">CG1_02_37_22</strain>
    </source>
</reference>
<name>A0A1J4TT60_9BACT</name>
<protein>
    <recommendedName>
        <fullName evidence="1">Dinitrogenase iron-molybdenum cofactor biosynthesis domain-containing protein</fullName>
    </recommendedName>
</protein>
<accession>A0A1J4TT60</accession>
<dbReference type="Pfam" id="PF02579">
    <property type="entry name" value="Nitro_FeMo-Co"/>
    <property type="match status" value="1"/>
</dbReference>
<dbReference type="Proteomes" id="UP000183120">
    <property type="component" value="Unassembled WGS sequence"/>
</dbReference>
<dbReference type="AlphaFoldDB" id="A0A1J4TT60"/>
<dbReference type="InterPro" id="IPR036105">
    <property type="entry name" value="DiNase_FeMo-co_biosyn_sf"/>
</dbReference>
<dbReference type="CDD" id="cd00851">
    <property type="entry name" value="MTH1175"/>
    <property type="match status" value="1"/>
</dbReference>
<dbReference type="EMBL" id="MNUY01000018">
    <property type="protein sequence ID" value="OIO15106.1"/>
    <property type="molecule type" value="Genomic_DNA"/>
</dbReference>
<proteinExistence type="predicted"/>
<dbReference type="InterPro" id="IPR033913">
    <property type="entry name" value="MTH1175_dom"/>
</dbReference>
<sequence length="119" mass="13416">MKLVIPTNDKRGLKDTVAEHFGRCNTYTFLDDKGKVIEIIDNTSEHMGGKGLPPELMKEHGADILLCRDLGPRALNLCKELGIDVYACQANTVKEIFDLWKNNKIKKAGFEDICEEHKV</sequence>
<dbReference type="STRING" id="1805209.AUJ73_01350"/>
<dbReference type="PANTHER" id="PTHR42983">
    <property type="entry name" value="DINITROGENASE IRON-MOLYBDENUM COFACTOR PROTEIN-RELATED"/>
    <property type="match status" value="1"/>
</dbReference>
<evidence type="ECO:0000259" key="1">
    <source>
        <dbReference type="Pfam" id="PF02579"/>
    </source>
</evidence>
<dbReference type="Gene3D" id="3.30.420.130">
    <property type="entry name" value="Dinitrogenase iron-molybdenum cofactor biosynthesis domain"/>
    <property type="match status" value="1"/>
</dbReference>
<comment type="caution">
    <text evidence="2">The sequence shown here is derived from an EMBL/GenBank/DDBJ whole genome shotgun (WGS) entry which is preliminary data.</text>
</comment>
<feature type="domain" description="Dinitrogenase iron-molybdenum cofactor biosynthesis" evidence="1">
    <location>
        <begin position="14"/>
        <end position="101"/>
    </location>
</feature>
<dbReference type="SUPFAM" id="SSF53146">
    <property type="entry name" value="Nitrogenase accessory factor-like"/>
    <property type="match status" value="1"/>
</dbReference>